<dbReference type="EMBL" id="MU154544">
    <property type="protein sequence ID" value="KAF9497386.1"/>
    <property type="molecule type" value="Genomic_DNA"/>
</dbReference>
<sequence>MDNDKTIMAELDMPTYNNNDPLALYNAQINSKILVALHPWESVLTLPPELWSNIAEKDFRRRLNLVSMLTGGSDNFGQMQNLNVSKHLLSITDSMRNNEQSYAPILSMIQSSSMGKTRVLYKIGKKQIVIYCCFRKDNADPTSYPPHDVALHNYLLKALSPQNKKQLCEAHIQAMFYSLFNSVLAVINLVKRDNGISPDTVICYFQHFGSSENFHILIDNTQGITPMVYLAIQSHFETLFNNPIKQHAFYNFVCYKYHYPNFVHHERTDSG</sequence>
<name>A0A9P6A543_PLEER</name>
<keyword evidence="2" id="KW-1185">Reference proteome</keyword>
<dbReference type="AlphaFoldDB" id="A0A9P6A543"/>
<protein>
    <submittedName>
        <fullName evidence="1">Uncharacterized protein</fullName>
    </submittedName>
</protein>
<dbReference type="OrthoDB" id="107110at2759"/>
<comment type="caution">
    <text evidence="1">The sequence shown here is derived from an EMBL/GenBank/DDBJ whole genome shotgun (WGS) entry which is preliminary data.</text>
</comment>
<accession>A0A9P6A543</accession>
<evidence type="ECO:0000313" key="1">
    <source>
        <dbReference type="EMBL" id="KAF9497386.1"/>
    </source>
</evidence>
<proteinExistence type="predicted"/>
<dbReference type="Proteomes" id="UP000807025">
    <property type="component" value="Unassembled WGS sequence"/>
</dbReference>
<organism evidence="1 2">
    <name type="scientific">Pleurotus eryngii</name>
    <name type="common">Boletus of the steppes</name>
    <dbReference type="NCBI Taxonomy" id="5323"/>
    <lineage>
        <taxon>Eukaryota</taxon>
        <taxon>Fungi</taxon>
        <taxon>Dikarya</taxon>
        <taxon>Basidiomycota</taxon>
        <taxon>Agaricomycotina</taxon>
        <taxon>Agaricomycetes</taxon>
        <taxon>Agaricomycetidae</taxon>
        <taxon>Agaricales</taxon>
        <taxon>Pleurotineae</taxon>
        <taxon>Pleurotaceae</taxon>
        <taxon>Pleurotus</taxon>
    </lineage>
</organism>
<evidence type="ECO:0000313" key="2">
    <source>
        <dbReference type="Proteomes" id="UP000807025"/>
    </source>
</evidence>
<reference evidence="1" key="1">
    <citation type="submission" date="2020-11" db="EMBL/GenBank/DDBJ databases">
        <authorList>
            <consortium name="DOE Joint Genome Institute"/>
            <person name="Ahrendt S."/>
            <person name="Riley R."/>
            <person name="Andreopoulos W."/>
            <person name="Labutti K."/>
            <person name="Pangilinan J."/>
            <person name="Ruiz-Duenas F.J."/>
            <person name="Barrasa J.M."/>
            <person name="Sanchez-Garcia M."/>
            <person name="Camarero S."/>
            <person name="Miyauchi S."/>
            <person name="Serrano A."/>
            <person name="Linde D."/>
            <person name="Babiker R."/>
            <person name="Drula E."/>
            <person name="Ayuso-Fernandez I."/>
            <person name="Pacheco R."/>
            <person name="Padilla G."/>
            <person name="Ferreira P."/>
            <person name="Barriuso J."/>
            <person name="Kellner H."/>
            <person name="Castanera R."/>
            <person name="Alfaro M."/>
            <person name="Ramirez L."/>
            <person name="Pisabarro A.G."/>
            <person name="Kuo A."/>
            <person name="Tritt A."/>
            <person name="Lipzen A."/>
            <person name="He G."/>
            <person name="Yan M."/>
            <person name="Ng V."/>
            <person name="Cullen D."/>
            <person name="Martin F."/>
            <person name="Rosso M.-N."/>
            <person name="Henrissat B."/>
            <person name="Hibbett D."/>
            <person name="Martinez A.T."/>
            <person name="Grigoriev I.V."/>
        </authorList>
    </citation>
    <scope>NUCLEOTIDE SEQUENCE</scope>
    <source>
        <strain evidence="1">ATCC 90797</strain>
    </source>
</reference>
<gene>
    <name evidence="1" type="ORF">BDN71DRAFT_1429562</name>
</gene>